<feature type="domain" description="ABC transporter" evidence="5">
    <location>
        <begin position="3"/>
        <end position="230"/>
    </location>
</feature>
<sequence>MVLKVNKLNTSIGSKHILHNVSFDVQPGEIVGLIGKNGAGKTTIMKSVIGLINFQSGSVTMNDTLIDMNHHAGLADIRALIEYPALYNNMTGRQHLKLYAMGENITATMMDEIIAETGIASFIDQKAKGYSLGMRQRLAIAITLLAQPKLVILDEPMNGLDPESTHEMRTLIVKLAKERGISFLVSSHLLDELSRMADRFVIIDQGAVIKTGTLEEVTSKNKAQVVLQTTDNVATEKALVALNYHVLDTPQGLNIALHGTSLNNLLHDLIAIQGIDIVHLTETSPDLESSFLDLLDAQTEANHE</sequence>
<dbReference type="Pfam" id="PF00005">
    <property type="entry name" value="ABC_tran"/>
    <property type="match status" value="1"/>
</dbReference>
<dbReference type="InterPro" id="IPR003593">
    <property type="entry name" value="AAA+_ATPase"/>
</dbReference>
<name>A0A4P6YUW3_9LACO</name>
<evidence type="ECO:0000313" key="6">
    <source>
        <dbReference type="EMBL" id="QBO36589.1"/>
    </source>
</evidence>
<dbReference type="PANTHER" id="PTHR43335">
    <property type="entry name" value="ABC TRANSPORTER, ATP-BINDING PROTEIN"/>
    <property type="match status" value="1"/>
</dbReference>
<dbReference type="GO" id="GO:0016887">
    <property type="term" value="F:ATP hydrolysis activity"/>
    <property type="evidence" value="ECO:0007669"/>
    <property type="project" value="InterPro"/>
</dbReference>
<dbReference type="Gene3D" id="3.40.50.300">
    <property type="entry name" value="P-loop containing nucleotide triphosphate hydrolases"/>
    <property type="match status" value="1"/>
</dbReference>
<evidence type="ECO:0000313" key="7">
    <source>
        <dbReference type="Proteomes" id="UP000292886"/>
    </source>
</evidence>
<dbReference type="GO" id="GO:0005524">
    <property type="term" value="F:ATP binding"/>
    <property type="evidence" value="ECO:0007669"/>
    <property type="project" value="UniProtKB-KW"/>
</dbReference>
<evidence type="ECO:0000256" key="1">
    <source>
        <dbReference type="ARBA" id="ARBA00005417"/>
    </source>
</evidence>
<evidence type="ECO:0000256" key="2">
    <source>
        <dbReference type="ARBA" id="ARBA00022448"/>
    </source>
</evidence>
<dbReference type="InterPro" id="IPR003439">
    <property type="entry name" value="ABC_transporter-like_ATP-bd"/>
</dbReference>
<protein>
    <submittedName>
        <fullName evidence="6">ATP-binding cassette domain-containing protein</fullName>
    </submittedName>
</protein>
<dbReference type="AlphaFoldDB" id="A0A4P6YUW3"/>
<dbReference type="Proteomes" id="UP000292886">
    <property type="component" value="Chromosome"/>
</dbReference>
<gene>
    <name evidence="6" type="ORF">EQG49_08940</name>
</gene>
<dbReference type="PROSITE" id="PS50893">
    <property type="entry name" value="ABC_TRANSPORTER_2"/>
    <property type="match status" value="1"/>
</dbReference>
<dbReference type="PROSITE" id="PS00211">
    <property type="entry name" value="ABC_TRANSPORTER_1"/>
    <property type="match status" value="1"/>
</dbReference>
<dbReference type="EMBL" id="CP037940">
    <property type="protein sequence ID" value="QBO36589.1"/>
    <property type="molecule type" value="Genomic_DNA"/>
</dbReference>
<evidence type="ECO:0000256" key="4">
    <source>
        <dbReference type="ARBA" id="ARBA00022840"/>
    </source>
</evidence>
<dbReference type="InterPro" id="IPR027417">
    <property type="entry name" value="P-loop_NTPase"/>
</dbReference>
<dbReference type="PANTHER" id="PTHR43335:SF4">
    <property type="entry name" value="ABC TRANSPORTER, ATP-BINDING PROTEIN"/>
    <property type="match status" value="1"/>
</dbReference>
<proteinExistence type="inferred from homology"/>
<dbReference type="SMART" id="SM00382">
    <property type="entry name" value="AAA"/>
    <property type="match status" value="1"/>
</dbReference>
<dbReference type="RefSeq" id="WP_133363666.1">
    <property type="nucleotide sequence ID" value="NZ_CP037940.1"/>
</dbReference>
<evidence type="ECO:0000259" key="5">
    <source>
        <dbReference type="PROSITE" id="PS50893"/>
    </source>
</evidence>
<accession>A0A4P6YUW3</accession>
<keyword evidence="2" id="KW-0813">Transport</keyword>
<dbReference type="OrthoDB" id="9804819at2"/>
<keyword evidence="4 6" id="KW-0067">ATP-binding</keyword>
<keyword evidence="7" id="KW-1185">Reference proteome</keyword>
<dbReference type="KEGG" id="wei:EQG49_08940"/>
<organism evidence="6 7">
    <name type="scientific">Periweissella cryptocerci</name>
    <dbReference type="NCBI Taxonomy" id="2506420"/>
    <lineage>
        <taxon>Bacteria</taxon>
        <taxon>Bacillati</taxon>
        <taxon>Bacillota</taxon>
        <taxon>Bacilli</taxon>
        <taxon>Lactobacillales</taxon>
        <taxon>Lactobacillaceae</taxon>
        <taxon>Periweissella</taxon>
    </lineage>
</organism>
<dbReference type="InterPro" id="IPR017871">
    <property type="entry name" value="ABC_transporter-like_CS"/>
</dbReference>
<evidence type="ECO:0000256" key="3">
    <source>
        <dbReference type="ARBA" id="ARBA00022741"/>
    </source>
</evidence>
<reference evidence="7" key="1">
    <citation type="submission" date="2019-03" db="EMBL/GenBank/DDBJ databases">
        <title>Weissella sp. 26KH-42 Genome sequencing.</title>
        <authorList>
            <person name="Heo J."/>
            <person name="Kim S.-J."/>
            <person name="Kim J.-S."/>
            <person name="Hong S.-B."/>
            <person name="Kwon S.-W."/>
        </authorList>
    </citation>
    <scope>NUCLEOTIDE SEQUENCE [LARGE SCALE GENOMIC DNA]</scope>
    <source>
        <strain evidence="7">26KH-42</strain>
    </source>
</reference>
<keyword evidence="3" id="KW-0547">Nucleotide-binding</keyword>
<dbReference type="SUPFAM" id="SSF52540">
    <property type="entry name" value="P-loop containing nucleoside triphosphate hydrolases"/>
    <property type="match status" value="1"/>
</dbReference>
<comment type="similarity">
    <text evidence="1">Belongs to the ABC transporter superfamily.</text>
</comment>